<keyword evidence="3" id="KW-1185">Reference proteome</keyword>
<protein>
    <submittedName>
        <fullName evidence="2">Uncharacterized protein</fullName>
    </submittedName>
</protein>
<feature type="region of interest" description="Disordered" evidence="1">
    <location>
        <begin position="46"/>
        <end position="69"/>
    </location>
</feature>
<reference evidence="2" key="2">
    <citation type="submission" date="2020-09" db="EMBL/GenBank/DDBJ databases">
        <authorList>
            <person name="Sun Q."/>
            <person name="Ohkuma M."/>
        </authorList>
    </citation>
    <scope>NUCLEOTIDE SEQUENCE</scope>
    <source>
        <strain evidence="2">JCM 4654</strain>
    </source>
</reference>
<dbReference type="AlphaFoldDB" id="A0A918Y4T2"/>
<dbReference type="Proteomes" id="UP000608955">
    <property type="component" value="Unassembled WGS sequence"/>
</dbReference>
<name>A0A918Y4T2_9ACTN</name>
<evidence type="ECO:0000313" key="2">
    <source>
        <dbReference type="EMBL" id="GHD89691.1"/>
    </source>
</evidence>
<gene>
    <name evidence="2" type="ORF">GCM10010508_31700</name>
</gene>
<evidence type="ECO:0000313" key="3">
    <source>
        <dbReference type="Proteomes" id="UP000608955"/>
    </source>
</evidence>
<dbReference type="EMBL" id="BMVF01000007">
    <property type="protein sequence ID" value="GHD89691.1"/>
    <property type="molecule type" value="Genomic_DNA"/>
</dbReference>
<sequence length="69" mass="7029">MKTSTADIDSGLVDLSGCGLREAMALSGPLITRAEELLLGELTREAVGQSAGGPNAGRYSSARCDASDD</sequence>
<organism evidence="2 3">
    <name type="scientific">Streptomyces naganishii JCM 4654</name>
    <dbReference type="NCBI Taxonomy" id="1306179"/>
    <lineage>
        <taxon>Bacteria</taxon>
        <taxon>Bacillati</taxon>
        <taxon>Actinomycetota</taxon>
        <taxon>Actinomycetes</taxon>
        <taxon>Kitasatosporales</taxon>
        <taxon>Streptomycetaceae</taxon>
        <taxon>Streptomyces</taxon>
    </lineage>
</organism>
<comment type="caution">
    <text evidence="2">The sequence shown here is derived from an EMBL/GenBank/DDBJ whole genome shotgun (WGS) entry which is preliminary data.</text>
</comment>
<evidence type="ECO:0000256" key="1">
    <source>
        <dbReference type="SAM" id="MobiDB-lite"/>
    </source>
</evidence>
<reference evidence="2" key="1">
    <citation type="journal article" date="2014" name="Int. J. Syst. Evol. Microbiol.">
        <title>Complete genome sequence of Corynebacterium casei LMG S-19264T (=DSM 44701T), isolated from a smear-ripened cheese.</title>
        <authorList>
            <consortium name="US DOE Joint Genome Institute (JGI-PGF)"/>
            <person name="Walter F."/>
            <person name="Albersmeier A."/>
            <person name="Kalinowski J."/>
            <person name="Ruckert C."/>
        </authorList>
    </citation>
    <scope>NUCLEOTIDE SEQUENCE</scope>
    <source>
        <strain evidence="2">JCM 4654</strain>
    </source>
</reference>
<accession>A0A918Y4T2</accession>
<proteinExistence type="predicted"/>